<evidence type="ECO:0000256" key="4">
    <source>
        <dbReference type="ARBA" id="ARBA00011233"/>
    </source>
</evidence>
<keyword evidence="7 12" id="KW-0812">Transmembrane</keyword>
<feature type="transmembrane region" description="Helical" evidence="12">
    <location>
        <begin position="299"/>
        <end position="317"/>
    </location>
</feature>
<dbReference type="InterPro" id="IPR030183">
    <property type="entry name" value="SLAC/SLAH"/>
</dbReference>
<keyword evidence="5" id="KW-0813">Transport</keyword>
<feature type="transmembrane region" description="Helical" evidence="12">
    <location>
        <begin position="267"/>
        <end position="287"/>
    </location>
</feature>
<evidence type="ECO:0000313" key="14">
    <source>
        <dbReference type="Proteomes" id="UP000224567"/>
    </source>
</evidence>
<evidence type="ECO:0000256" key="7">
    <source>
        <dbReference type="ARBA" id="ARBA00022692"/>
    </source>
</evidence>
<evidence type="ECO:0000256" key="3">
    <source>
        <dbReference type="ARBA" id="ARBA00007808"/>
    </source>
</evidence>
<dbReference type="AlphaFoldDB" id="A0A2G2WD71"/>
<dbReference type="GO" id="GO:0008308">
    <property type="term" value="F:voltage-gated monoatomic anion channel activity"/>
    <property type="evidence" value="ECO:0007669"/>
    <property type="project" value="InterPro"/>
</dbReference>
<evidence type="ECO:0000256" key="12">
    <source>
        <dbReference type="SAM" id="Phobius"/>
    </source>
</evidence>
<reference evidence="13 14" key="1">
    <citation type="journal article" date="2017" name="Genome Biol.">
        <title>New reference genome sequences of hot pepper reveal the massive evolution of plant disease-resistance genes by retroduplication.</title>
        <authorList>
            <person name="Kim S."/>
            <person name="Park J."/>
            <person name="Yeom S.I."/>
            <person name="Kim Y.M."/>
            <person name="Seo E."/>
            <person name="Kim K.T."/>
            <person name="Kim M.S."/>
            <person name="Lee J.M."/>
            <person name="Cheong K."/>
            <person name="Shin H.S."/>
            <person name="Kim S.B."/>
            <person name="Han K."/>
            <person name="Lee J."/>
            <person name="Park M."/>
            <person name="Lee H.A."/>
            <person name="Lee H.Y."/>
            <person name="Lee Y."/>
            <person name="Oh S."/>
            <person name="Lee J.H."/>
            <person name="Choi E."/>
            <person name="Choi E."/>
            <person name="Lee S.E."/>
            <person name="Jeon J."/>
            <person name="Kim H."/>
            <person name="Choi G."/>
            <person name="Song H."/>
            <person name="Lee J."/>
            <person name="Lee S.C."/>
            <person name="Kwon J.K."/>
            <person name="Lee H.Y."/>
            <person name="Koo N."/>
            <person name="Hong Y."/>
            <person name="Kim R.W."/>
            <person name="Kang W.H."/>
            <person name="Huh J.H."/>
            <person name="Kang B.C."/>
            <person name="Yang T.J."/>
            <person name="Lee Y.H."/>
            <person name="Bennetzen J.L."/>
            <person name="Choi D."/>
        </authorList>
    </citation>
    <scope>NUCLEOTIDE SEQUENCE [LARGE SCALE GENOMIC DNA]</scope>
    <source>
        <strain evidence="14">cv. PBC81</strain>
    </source>
</reference>
<feature type="transmembrane region" description="Helical" evidence="12">
    <location>
        <begin position="150"/>
        <end position="168"/>
    </location>
</feature>
<accession>A0A2G2WD71</accession>
<dbReference type="CDD" id="cd09323">
    <property type="entry name" value="TDT_SLAC1_like"/>
    <property type="match status" value="1"/>
</dbReference>
<comment type="subunit">
    <text evidence="4">Homotrimer.</text>
</comment>
<sequence length="404" mass="45993">MVETQGIIFFFYQSKNFPIYTPHFTCETNSLSISYEIMDTKEPQSLPVTRVFVTQKNHFSSILSRFHAGFFRISLSLCSQALLWKTLSEPSDDIHKFRNIFRMLPSTAFILLWSLALFSLALLSLLYLLRLLFHFDMVKSEFSHHVGVNYLFAPWISWLLLLQATPFFKPKEVYFLVLWWIFVVPIVALDIKIYGQWITKGKRFLSGVANPTSQLSVIGNLVGARAAAKMGWNESALLLFAIGMSHYLVLFVTLYQRLPGSSSIPAMLRPVFFLFLAAPSMASLSWDSIHGKFDSSSKMLFFLSLFLFLSLISRPALFKRSMKKFNVSWWAYSFPLTVMAIASTKYAQEIKNTASHILMLLLSGLSVIVSLVLMVFTAFNSNSFLPSDGDDSMHCTSNKRLSIV</sequence>
<name>A0A2G2WD71_CAPBA</name>
<organism evidence="13 14">
    <name type="scientific">Capsicum baccatum</name>
    <name type="common">Peruvian pepper</name>
    <dbReference type="NCBI Taxonomy" id="33114"/>
    <lineage>
        <taxon>Eukaryota</taxon>
        <taxon>Viridiplantae</taxon>
        <taxon>Streptophyta</taxon>
        <taxon>Embryophyta</taxon>
        <taxon>Tracheophyta</taxon>
        <taxon>Spermatophyta</taxon>
        <taxon>Magnoliopsida</taxon>
        <taxon>eudicotyledons</taxon>
        <taxon>Gunneridae</taxon>
        <taxon>Pentapetalae</taxon>
        <taxon>asterids</taxon>
        <taxon>lamiids</taxon>
        <taxon>Solanales</taxon>
        <taxon>Solanaceae</taxon>
        <taxon>Solanoideae</taxon>
        <taxon>Capsiceae</taxon>
        <taxon>Capsicum</taxon>
    </lineage>
</organism>
<keyword evidence="8 12" id="KW-1133">Transmembrane helix</keyword>
<comment type="caution">
    <text evidence="13">The sequence shown here is derived from an EMBL/GenBank/DDBJ whole genome shotgun (WGS) entry which is preliminary data.</text>
</comment>
<evidence type="ECO:0000256" key="6">
    <source>
        <dbReference type="ARBA" id="ARBA00022475"/>
    </source>
</evidence>
<dbReference type="OrthoDB" id="1867618at2759"/>
<proteinExistence type="inferred from homology"/>
<keyword evidence="6" id="KW-1003">Cell membrane</keyword>
<feature type="transmembrane region" description="Helical" evidence="12">
    <location>
        <begin position="174"/>
        <end position="194"/>
    </location>
</feature>
<evidence type="ECO:0000256" key="5">
    <source>
        <dbReference type="ARBA" id="ARBA00022448"/>
    </source>
</evidence>
<feature type="transmembrane region" description="Helical" evidence="12">
    <location>
        <begin position="359"/>
        <end position="379"/>
    </location>
</feature>
<dbReference type="PANTHER" id="PTHR31269:SF56">
    <property type="entry name" value="S-TYPE ANION CHANNEL SLAH4-LIKE"/>
    <property type="match status" value="1"/>
</dbReference>
<reference evidence="14" key="2">
    <citation type="journal article" date="2017" name="J. Anim. Genet.">
        <title>Multiple reference genome sequences of hot pepper reveal the massive evolution of plant disease resistance genes by retroduplication.</title>
        <authorList>
            <person name="Kim S."/>
            <person name="Park J."/>
            <person name="Yeom S.-I."/>
            <person name="Kim Y.-M."/>
            <person name="Seo E."/>
            <person name="Kim K.-T."/>
            <person name="Kim M.-S."/>
            <person name="Lee J.M."/>
            <person name="Cheong K."/>
            <person name="Shin H.-S."/>
            <person name="Kim S.-B."/>
            <person name="Han K."/>
            <person name="Lee J."/>
            <person name="Park M."/>
            <person name="Lee H.-A."/>
            <person name="Lee H.-Y."/>
            <person name="Lee Y."/>
            <person name="Oh S."/>
            <person name="Lee J.H."/>
            <person name="Choi E."/>
            <person name="Choi E."/>
            <person name="Lee S.E."/>
            <person name="Jeon J."/>
            <person name="Kim H."/>
            <person name="Choi G."/>
            <person name="Song H."/>
            <person name="Lee J."/>
            <person name="Lee S.-C."/>
            <person name="Kwon J.-K."/>
            <person name="Lee H.-Y."/>
            <person name="Koo N."/>
            <person name="Hong Y."/>
            <person name="Kim R.W."/>
            <person name="Kang W.-H."/>
            <person name="Huh J.H."/>
            <person name="Kang B.-C."/>
            <person name="Yang T.-J."/>
            <person name="Lee Y.-H."/>
            <person name="Bennetzen J.L."/>
            <person name="Choi D."/>
        </authorList>
    </citation>
    <scope>NUCLEOTIDE SEQUENCE [LARGE SCALE GENOMIC DNA]</scope>
    <source>
        <strain evidence="14">cv. PBC81</strain>
    </source>
</reference>
<dbReference type="EMBL" id="MLFT02000007">
    <property type="protein sequence ID" value="PHT43191.1"/>
    <property type="molecule type" value="Genomic_DNA"/>
</dbReference>
<dbReference type="PANTHER" id="PTHR31269">
    <property type="entry name" value="S-TYPE ANION CHANNEL SLAH3"/>
    <property type="match status" value="1"/>
</dbReference>
<evidence type="ECO:0000313" key="13">
    <source>
        <dbReference type="EMBL" id="PHT43191.1"/>
    </source>
</evidence>
<evidence type="ECO:0000256" key="10">
    <source>
        <dbReference type="ARBA" id="ARBA00023136"/>
    </source>
</evidence>
<feature type="transmembrane region" description="Helical" evidence="12">
    <location>
        <begin position="235"/>
        <end position="255"/>
    </location>
</feature>
<dbReference type="Gene3D" id="1.50.10.150">
    <property type="entry name" value="Voltage-dependent anion channel"/>
    <property type="match status" value="1"/>
</dbReference>
<feature type="transmembrane region" description="Helical" evidence="12">
    <location>
        <begin position="107"/>
        <end position="129"/>
    </location>
</feature>
<evidence type="ECO:0000256" key="1">
    <source>
        <dbReference type="ARBA" id="ARBA00004127"/>
    </source>
</evidence>
<evidence type="ECO:0000256" key="9">
    <source>
        <dbReference type="ARBA" id="ARBA00023065"/>
    </source>
</evidence>
<feature type="transmembrane region" description="Helical" evidence="12">
    <location>
        <begin position="329"/>
        <end position="347"/>
    </location>
</feature>
<comment type="subcellular location">
    <subcellularLocation>
        <location evidence="2">Cell membrane</location>
    </subcellularLocation>
    <subcellularLocation>
        <location evidence="1">Endomembrane system</location>
        <topology evidence="1">Multi-pass membrane protein</topology>
    </subcellularLocation>
</comment>
<dbReference type="InterPro" id="IPR038665">
    <property type="entry name" value="Voltage-dep_anion_channel_sf"/>
</dbReference>
<dbReference type="Proteomes" id="UP000224567">
    <property type="component" value="Unassembled WGS sequence"/>
</dbReference>
<comment type="function">
    <text evidence="11">Slow, weak voltage-dependent S-type anion efflux channel involved in maintenance of anion homeostasis.</text>
</comment>
<keyword evidence="14" id="KW-1185">Reference proteome</keyword>
<dbReference type="GO" id="GO:0012505">
    <property type="term" value="C:endomembrane system"/>
    <property type="evidence" value="ECO:0007669"/>
    <property type="project" value="UniProtKB-SubCell"/>
</dbReference>
<dbReference type="InterPro" id="IPR004695">
    <property type="entry name" value="SLAC1/Mae1/Ssu1/TehA"/>
</dbReference>
<evidence type="ECO:0000256" key="2">
    <source>
        <dbReference type="ARBA" id="ARBA00004236"/>
    </source>
</evidence>
<protein>
    <submittedName>
        <fullName evidence="13">S-type anion channel SLAH1</fullName>
    </submittedName>
</protein>
<keyword evidence="9" id="KW-0406">Ion transport</keyword>
<dbReference type="Pfam" id="PF03595">
    <property type="entry name" value="SLAC1"/>
    <property type="match status" value="1"/>
</dbReference>
<dbReference type="GO" id="GO:0005886">
    <property type="term" value="C:plasma membrane"/>
    <property type="evidence" value="ECO:0007669"/>
    <property type="project" value="UniProtKB-SubCell"/>
</dbReference>
<gene>
    <name evidence="13" type="ORF">CQW23_17216</name>
</gene>
<dbReference type="GO" id="GO:0006873">
    <property type="term" value="P:intracellular monoatomic ion homeostasis"/>
    <property type="evidence" value="ECO:0007669"/>
    <property type="project" value="InterPro"/>
</dbReference>
<dbReference type="FunFam" id="1.50.10.150:FF:000003">
    <property type="entry name" value="S-type anion channel SLAH1"/>
    <property type="match status" value="1"/>
</dbReference>
<evidence type="ECO:0000256" key="8">
    <source>
        <dbReference type="ARBA" id="ARBA00022989"/>
    </source>
</evidence>
<comment type="similarity">
    <text evidence="3">Belongs to the SLAC1 S-type anion channel family.</text>
</comment>
<keyword evidence="10 12" id="KW-0472">Membrane</keyword>
<evidence type="ECO:0000256" key="11">
    <source>
        <dbReference type="ARBA" id="ARBA00054248"/>
    </source>
</evidence>